<dbReference type="PROSITE" id="PS51257">
    <property type="entry name" value="PROKAR_LIPOPROTEIN"/>
    <property type="match status" value="1"/>
</dbReference>
<feature type="compositionally biased region" description="Low complexity" evidence="1">
    <location>
        <begin position="478"/>
        <end position="487"/>
    </location>
</feature>
<dbReference type="RefSeq" id="WP_272087439.1">
    <property type="nucleotide sequence ID" value="NZ_JAQNDL010000002.1"/>
</dbReference>
<keyword evidence="2" id="KW-0732">Signal</keyword>
<feature type="region of interest" description="Disordered" evidence="1">
    <location>
        <begin position="1007"/>
        <end position="1028"/>
    </location>
</feature>
<dbReference type="Proteomes" id="UP001221686">
    <property type="component" value="Unassembled WGS sequence"/>
</dbReference>
<gene>
    <name evidence="3" type="ORF">POL25_18640</name>
</gene>
<evidence type="ECO:0000256" key="1">
    <source>
        <dbReference type="SAM" id="MobiDB-lite"/>
    </source>
</evidence>
<feature type="signal peptide" evidence="2">
    <location>
        <begin position="1"/>
        <end position="25"/>
    </location>
</feature>
<accession>A0ABT5DZ91</accession>
<reference evidence="3 4" key="1">
    <citation type="submission" date="2022-11" db="EMBL/GenBank/DDBJ databases">
        <title>Minimal conservation of predation-associated metabolite biosynthetic gene clusters underscores biosynthetic potential of Myxococcota including descriptions for ten novel species: Archangium lansinium sp. nov., Myxococcus landrumus sp. nov., Nannocystis bai.</title>
        <authorList>
            <person name="Ahearne A."/>
            <person name="Stevens C."/>
            <person name="Dowd S."/>
        </authorList>
    </citation>
    <scope>NUCLEOTIDE SEQUENCE [LARGE SCALE GENOMIC DNA]</scope>
    <source>
        <strain evidence="3 4">BB15-2</strain>
    </source>
</reference>
<comment type="caution">
    <text evidence="3">The sequence shown here is derived from an EMBL/GenBank/DDBJ whole genome shotgun (WGS) entry which is preliminary data.</text>
</comment>
<protein>
    <recommendedName>
        <fullName evidence="5">Lipoprotein</fullName>
    </recommendedName>
</protein>
<evidence type="ECO:0008006" key="5">
    <source>
        <dbReference type="Google" id="ProtNLM"/>
    </source>
</evidence>
<dbReference type="EMBL" id="JAQNDL010000002">
    <property type="protein sequence ID" value="MDC0718928.1"/>
    <property type="molecule type" value="Genomic_DNA"/>
</dbReference>
<organism evidence="3 4">
    <name type="scientific">Nannocystis bainbridge</name>
    <dbReference type="NCBI Taxonomy" id="2995303"/>
    <lineage>
        <taxon>Bacteria</taxon>
        <taxon>Pseudomonadati</taxon>
        <taxon>Myxococcota</taxon>
        <taxon>Polyangia</taxon>
        <taxon>Nannocystales</taxon>
        <taxon>Nannocystaceae</taxon>
        <taxon>Nannocystis</taxon>
    </lineage>
</organism>
<proteinExistence type="predicted"/>
<feature type="region of interest" description="Disordered" evidence="1">
    <location>
        <begin position="425"/>
        <end position="445"/>
    </location>
</feature>
<name>A0ABT5DZ91_9BACT</name>
<feature type="chain" id="PRO_5047216258" description="Lipoprotein" evidence="2">
    <location>
        <begin position="26"/>
        <end position="1194"/>
    </location>
</feature>
<evidence type="ECO:0000313" key="3">
    <source>
        <dbReference type="EMBL" id="MDC0718928.1"/>
    </source>
</evidence>
<feature type="region of interest" description="Disordered" evidence="1">
    <location>
        <begin position="471"/>
        <end position="495"/>
    </location>
</feature>
<keyword evidence="4" id="KW-1185">Reference proteome</keyword>
<sequence length="1194" mass="128090">MTRRPATTRVNLSALAALVVLTAGATSCGNRQNQVVPNRVLDRPLDMALACVRNENGVLTPQSLDLCSDAVSESVCGDLRLVGFVANSERNDIAMFSRCAGSVIDMNIGAPGPQLISAGEVPSSMTVTTGLQAGCFAVSGNLGSCDLSVLDVTGLASYAFEEPPEEDPAAYVSTVAPRRADGTPLGARPGQVLAVPPELSNTGEPMQGCDPANPGSVYVTFPSCQLIAEVDLRTQRILQSRQFVRDPKNDAITVVDTGADPSCPIDCAEQFEDPDYADALASAPTGDPDGMYPLAMALVTPPVDPTACVDLADLAIEDVSLYVGGLGSDNVYELRFDNKTWTDDPLEFELTAAQGISAIRPTPPMLMASGNNLEPEPYQFLYVIAGDGSTRVVRRDFSPNRTELGSECDTQVDPTVVTAAACHPAEFPGENPPDRRPFARGPGIRGPNGSLITDWTFQKWYRSSEVEAAGGSFDRCPSSSADTAEATAEGREISSPFTGPGVVGVASTSFGRLVFGVFDQFQDDRRIATAYDYLGIMDAQIPPHSLWPNVDPTQPTTTIESLPRMDDKAPERLLPNGISDPTVTRVLSPSLRRIDRAYETRVSCDDDNDCNDSRCLKSPGEVTGYCEQLGPALSPPVSEREQDRLAKSDADDDVMASGLYENDVVRAVVRDYSAWVTGTWNLFWEGEIPGTTSSSGQLLCEEPGWAGGTCLSTTAGDTRLVDKTAQFCERGVLGGDKLFILGCNQDPECGAGQYCLLDPQAPAGSPGLCVSEVSYGTSREELLQMCRPFLRDDCGSARREWAITRAFQQELWLQVLDRPLDSFVMMRGEGTSASTPVTEVEREGLCRGDYVVGHVVDDEATCARASDEPNCGADGALPCCSPDYEFIGDPGFVECEGRLSCAPAQPDNGCSTHADCAALSSEFPLCLDGLCKRQCGDDEDCSLTPLPGPECFRELIRYQVLARNSFIVRGPYDFLPQKVKADPDSGECYEDPEVSNLLTSRIRLGEDEQDSRQNSLWPIPSCPAGSNRPDGAAPNPCFIDVSRPATLSSQDTARALYHFFMYGPPEDGQRPVPAIRYSNPMMSFVLDLTSLLDLAAPIPGTDDALWPAEFAEFKRSRIPGRAREAFGTKAGYAPYDANVVTASVTLTGPTRVVNAPELSTVFVVDSAGGTTRGQVVRVTLAGGQVQPDVRFLVR</sequence>
<evidence type="ECO:0000256" key="2">
    <source>
        <dbReference type="SAM" id="SignalP"/>
    </source>
</evidence>
<evidence type="ECO:0000313" key="4">
    <source>
        <dbReference type="Proteomes" id="UP001221686"/>
    </source>
</evidence>